<feature type="domain" description="Gfo/Idh/MocA-like oxidoreductase N-terminal" evidence="2">
    <location>
        <begin position="1"/>
        <end position="119"/>
    </location>
</feature>
<dbReference type="InterPro" id="IPR051450">
    <property type="entry name" value="Gfo/Idh/MocA_Oxidoreductases"/>
</dbReference>
<dbReference type="Pfam" id="PF01408">
    <property type="entry name" value="GFO_IDH_MocA"/>
    <property type="match status" value="1"/>
</dbReference>
<dbReference type="OrthoDB" id="9815825at2"/>
<dbReference type="InterPro" id="IPR000683">
    <property type="entry name" value="Gfo/Idh/MocA-like_OxRdtase_N"/>
</dbReference>
<protein>
    <submittedName>
        <fullName evidence="4">Gfo/Idh/MocA family oxidoreductase</fullName>
    </submittedName>
</protein>
<evidence type="ECO:0000313" key="4">
    <source>
        <dbReference type="EMBL" id="TNJ66143.1"/>
    </source>
</evidence>
<dbReference type="GO" id="GO:0000166">
    <property type="term" value="F:nucleotide binding"/>
    <property type="evidence" value="ECO:0007669"/>
    <property type="project" value="InterPro"/>
</dbReference>
<evidence type="ECO:0000256" key="1">
    <source>
        <dbReference type="ARBA" id="ARBA00010928"/>
    </source>
</evidence>
<dbReference type="Pfam" id="PF02894">
    <property type="entry name" value="GFO_IDH_MocA_C"/>
    <property type="match status" value="1"/>
</dbReference>
<evidence type="ECO:0000313" key="5">
    <source>
        <dbReference type="Proteomes" id="UP000307943"/>
    </source>
</evidence>
<dbReference type="InterPro" id="IPR004104">
    <property type="entry name" value="Gfo/Idh/MocA-like_OxRdtase_C"/>
</dbReference>
<dbReference type="Proteomes" id="UP000307943">
    <property type="component" value="Unassembled WGS sequence"/>
</dbReference>
<evidence type="ECO:0000259" key="2">
    <source>
        <dbReference type="Pfam" id="PF01408"/>
    </source>
</evidence>
<comment type="caution">
    <text evidence="4">The sequence shown here is derived from an EMBL/GenBank/DDBJ whole genome shotgun (WGS) entry which is preliminary data.</text>
</comment>
<evidence type="ECO:0000259" key="3">
    <source>
        <dbReference type="Pfam" id="PF02894"/>
    </source>
</evidence>
<sequence>MRMAVVGCGGLGRLYVRNYTRMPHVNLVGVCDIQPELANPVADIGETTAFTSFDEMVAKVKPDVVSVCLPTHLHKAFVVKAASLGIHVICEKPAASSLADAQEMIETCRQHGVRLFIAHVVRFFPSYRDIKRNVDAGVIGSLGLIHTKRFGTYPGGWYADPVKSGGVIMDLLIHDIDYVRGLAGDVSTVFAMGRRTENKDYALVTLRFNNGVIANLEGHWGYPGPFTTAIEATGRKGMIRFHTGEASPLKIWKNTNPPTAGYQNVSIHESPAVHDPYYEELLHFIECIQQGKEAIVTAEDGLKAMEVAMAAIESIRSGMPVQLEERGSGT</sequence>
<dbReference type="SUPFAM" id="SSF51735">
    <property type="entry name" value="NAD(P)-binding Rossmann-fold domains"/>
    <property type="match status" value="1"/>
</dbReference>
<accession>A0A5C4TAQ7</accession>
<dbReference type="Gene3D" id="3.30.360.10">
    <property type="entry name" value="Dihydrodipicolinate Reductase, domain 2"/>
    <property type="match status" value="1"/>
</dbReference>
<comment type="similarity">
    <text evidence="1">Belongs to the Gfo/Idh/MocA family.</text>
</comment>
<gene>
    <name evidence="4" type="ORF">FE784_12055</name>
</gene>
<dbReference type="PANTHER" id="PTHR43377">
    <property type="entry name" value="BILIVERDIN REDUCTASE A"/>
    <property type="match status" value="1"/>
</dbReference>
<dbReference type="EMBL" id="VDCQ01000013">
    <property type="protein sequence ID" value="TNJ66143.1"/>
    <property type="molecule type" value="Genomic_DNA"/>
</dbReference>
<dbReference type="AlphaFoldDB" id="A0A5C4TAQ7"/>
<dbReference type="Gene3D" id="3.40.50.720">
    <property type="entry name" value="NAD(P)-binding Rossmann-like Domain"/>
    <property type="match status" value="1"/>
</dbReference>
<name>A0A5C4TAQ7_9BACL</name>
<dbReference type="SUPFAM" id="SSF55347">
    <property type="entry name" value="Glyceraldehyde-3-phosphate dehydrogenase-like, C-terminal domain"/>
    <property type="match status" value="1"/>
</dbReference>
<dbReference type="InterPro" id="IPR036291">
    <property type="entry name" value="NAD(P)-bd_dom_sf"/>
</dbReference>
<organism evidence="4 5">
    <name type="scientific">Paenibacillus hemerocallicola</name>
    <dbReference type="NCBI Taxonomy" id="1172614"/>
    <lineage>
        <taxon>Bacteria</taxon>
        <taxon>Bacillati</taxon>
        <taxon>Bacillota</taxon>
        <taxon>Bacilli</taxon>
        <taxon>Bacillales</taxon>
        <taxon>Paenibacillaceae</taxon>
        <taxon>Paenibacillus</taxon>
    </lineage>
</organism>
<keyword evidence="5" id="KW-1185">Reference proteome</keyword>
<feature type="domain" description="Gfo/Idh/MocA-like oxidoreductase C-terminal" evidence="3">
    <location>
        <begin position="131"/>
        <end position="323"/>
    </location>
</feature>
<dbReference type="RefSeq" id="WP_139602451.1">
    <property type="nucleotide sequence ID" value="NZ_VDCQ01000013.1"/>
</dbReference>
<proteinExistence type="inferred from homology"/>
<dbReference type="PANTHER" id="PTHR43377:SF1">
    <property type="entry name" value="BILIVERDIN REDUCTASE A"/>
    <property type="match status" value="1"/>
</dbReference>
<reference evidence="4 5" key="1">
    <citation type="submission" date="2019-05" db="EMBL/GenBank/DDBJ databases">
        <title>We sequenced the genome of Paenibacillus hemerocallicola KCTC 33185 for further insight into its adaptation and study the phylogeny of Paenibacillus.</title>
        <authorList>
            <person name="Narsing Rao M.P."/>
        </authorList>
    </citation>
    <scope>NUCLEOTIDE SEQUENCE [LARGE SCALE GENOMIC DNA]</scope>
    <source>
        <strain evidence="4 5">KCTC 33185</strain>
    </source>
</reference>